<gene>
    <name evidence="1" type="ORF">GM51_2150</name>
</gene>
<comment type="caution">
    <text evidence="1">The sequence shown here is derived from an EMBL/GenBank/DDBJ whole genome shotgun (WGS) entry which is preliminary data.</text>
</comment>
<proteinExistence type="predicted"/>
<sequence>MNPHESPLDLDAIEQDLADVDTALARLDADTYWTDEVTGAPLSEDLLAQRPTARRNL</sequence>
<organism evidence="1">
    <name type="scientific">freshwater metagenome</name>
    <dbReference type="NCBI Taxonomy" id="449393"/>
    <lineage>
        <taxon>unclassified sequences</taxon>
        <taxon>metagenomes</taxon>
        <taxon>ecological metagenomes</taxon>
    </lineage>
</organism>
<name>A0A094SRK4_9ZZZZ</name>
<protein>
    <submittedName>
        <fullName evidence="1">Uncharacterized protein</fullName>
    </submittedName>
</protein>
<evidence type="ECO:0000313" key="1">
    <source>
        <dbReference type="EMBL" id="KGA21383.1"/>
    </source>
</evidence>
<dbReference type="EMBL" id="JNSL01000007">
    <property type="protein sequence ID" value="KGA21383.1"/>
    <property type="molecule type" value="Genomic_DNA"/>
</dbReference>
<accession>A0A094SRK4</accession>
<dbReference type="PROSITE" id="PS51128">
    <property type="entry name" value="ZF_DKSA_2"/>
    <property type="match status" value="1"/>
</dbReference>
<reference evidence="1" key="1">
    <citation type="submission" date="2014-06" db="EMBL/GenBank/DDBJ databases">
        <title>Key roles for freshwater Actinobacteria revealed by deep metagenomic sequencing.</title>
        <authorList>
            <person name="Ghai R."/>
            <person name="Mizuno C.M."/>
            <person name="Picazo A."/>
            <person name="Camacho A."/>
            <person name="Rodriguez-Valera F."/>
        </authorList>
    </citation>
    <scope>NUCLEOTIDE SEQUENCE</scope>
</reference>
<dbReference type="Gene3D" id="1.20.120.910">
    <property type="entry name" value="DksA, coiled-coil domain"/>
    <property type="match status" value="1"/>
</dbReference>
<dbReference type="AlphaFoldDB" id="A0A094SRK4"/>